<evidence type="ECO:0000256" key="3">
    <source>
        <dbReference type="ARBA" id="ARBA00022448"/>
    </source>
</evidence>
<evidence type="ECO:0000256" key="6">
    <source>
        <dbReference type="SAM" id="SignalP"/>
    </source>
</evidence>
<dbReference type="PANTHER" id="PTHR30290:SF10">
    <property type="entry name" value="PERIPLASMIC OLIGOPEPTIDE-BINDING PROTEIN-RELATED"/>
    <property type="match status" value="1"/>
</dbReference>
<feature type="signal peptide" evidence="6">
    <location>
        <begin position="1"/>
        <end position="22"/>
    </location>
</feature>
<dbReference type="Gene3D" id="3.10.105.10">
    <property type="entry name" value="Dipeptide-binding Protein, Domain 3"/>
    <property type="match status" value="1"/>
</dbReference>
<evidence type="ECO:0000313" key="9">
    <source>
        <dbReference type="Proteomes" id="UP001551482"/>
    </source>
</evidence>
<feature type="domain" description="Solute-binding protein family 5" evidence="7">
    <location>
        <begin position="91"/>
        <end position="454"/>
    </location>
</feature>
<comment type="caution">
    <text evidence="8">The sequence shown here is derived from an EMBL/GenBank/DDBJ whole genome shotgun (WGS) entry which is preliminary data.</text>
</comment>
<dbReference type="InterPro" id="IPR030678">
    <property type="entry name" value="Peptide/Ni-bd"/>
</dbReference>
<evidence type="ECO:0000256" key="1">
    <source>
        <dbReference type="ARBA" id="ARBA00004196"/>
    </source>
</evidence>
<dbReference type="RefSeq" id="WP_358361016.1">
    <property type="nucleotide sequence ID" value="NZ_JBEZFP010000111.1"/>
</dbReference>
<dbReference type="Proteomes" id="UP001551482">
    <property type="component" value="Unassembled WGS sequence"/>
</dbReference>
<keyword evidence="3" id="KW-0813">Transport</keyword>
<evidence type="ECO:0000313" key="8">
    <source>
        <dbReference type="EMBL" id="MEU8138131.1"/>
    </source>
</evidence>
<dbReference type="InterPro" id="IPR000914">
    <property type="entry name" value="SBP_5_dom"/>
</dbReference>
<gene>
    <name evidence="8" type="ORF">AB0C36_32065</name>
</gene>
<reference evidence="8 9" key="1">
    <citation type="submission" date="2024-06" db="EMBL/GenBank/DDBJ databases">
        <title>The Natural Products Discovery Center: Release of the First 8490 Sequenced Strains for Exploring Actinobacteria Biosynthetic Diversity.</title>
        <authorList>
            <person name="Kalkreuter E."/>
            <person name="Kautsar S.A."/>
            <person name="Yang D."/>
            <person name="Bader C.D."/>
            <person name="Teijaro C.N."/>
            <person name="Fluegel L."/>
            <person name="Davis C.M."/>
            <person name="Simpson J.R."/>
            <person name="Lauterbach L."/>
            <person name="Steele A.D."/>
            <person name="Gui C."/>
            <person name="Meng S."/>
            <person name="Li G."/>
            <person name="Viehrig K."/>
            <person name="Ye F."/>
            <person name="Su P."/>
            <person name="Kiefer A.F."/>
            <person name="Nichols A."/>
            <person name="Cepeda A.J."/>
            <person name="Yan W."/>
            <person name="Fan B."/>
            <person name="Jiang Y."/>
            <person name="Adhikari A."/>
            <person name="Zheng C.-J."/>
            <person name="Schuster L."/>
            <person name="Cowan T.M."/>
            <person name="Smanski M.J."/>
            <person name="Chevrette M.G."/>
            <person name="De Carvalho L.P.S."/>
            <person name="Shen B."/>
        </authorList>
    </citation>
    <scope>NUCLEOTIDE SEQUENCE [LARGE SCALE GENOMIC DNA]</scope>
    <source>
        <strain evidence="8 9">NPDC048946</strain>
    </source>
</reference>
<evidence type="ECO:0000256" key="5">
    <source>
        <dbReference type="SAM" id="MobiDB-lite"/>
    </source>
</evidence>
<dbReference type="PANTHER" id="PTHR30290">
    <property type="entry name" value="PERIPLASMIC BINDING COMPONENT OF ABC TRANSPORTER"/>
    <property type="match status" value="1"/>
</dbReference>
<dbReference type="SUPFAM" id="SSF53850">
    <property type="entry name" value="Periplasmic binding protein-like II"/>
    <property type="match status" value="1"/>
</dbReference>
<dbReference type="PIRSF" id="PIRSF002741">
    <property type="entry name" value="MppA"/>
    <property type="match status" value="1"/>
</dbReference>
<feature type="region of interest" description="Disordered" evidence="5">
    <location>
        <begin position="26"/>
        <end position="48"/>
    </location>
</feature>
<keyword evidence="9" id="KW-1185">Reference proteome</keyword>
<dbReference type="InterPro" id="IPR039424">
    <property type="entry name" value="SBP_5"/>
</dbReference>
<protein>
    <submittedName>
        <fullName evidence="8">ABC transporter substrate-binding protein</fullName>
    </submittedName>
</protein>
<feature type="chain" id="PRO_5046671718" evidence="6">
    <location>
        <begin position="23"/>
        <end position="534"/>
    </location>
</feature>
<keyword evidence="4 6" id="KW-0732">Signal</keyword>
<proteinExistence type="inferred from homology"/>
<comment type="similarity">
    <text evidence="2">Belongs to the bacterial solute-binding protein 5 family.</text>
</comment>
<evidence type="ECO:0000256" key="2">
    <source>
        <dbReference type="ARBA" id="ARBA00005695"/>
    </source>
</evidence>
<dbReference type="Gene3D" id="3.90.76.10">
    <property type="entry name" value="Dipeptide-binding Protein, Domain 1"/>
    <property type="match status" value="1"/>
</dbReference>
<accession>A0ABV3DQV2</accession>
<name>A0ABV3DQV2_9ACTN</name>
<comment type="subcellular location">
    <subcellularLocation>
        <location evidence="1">Cell envelope</location>
    </subcellularLocation>
</comment>
<evidence type="ECO:0000259" key="7">
    <source>
        <dbReference type="Pfam" id="PF00496"/>
    </source>
</evidence>
<organism evidence="8 9">
    <name type="scientific">Streptodolium elevatio</name>
    <dbReference type="NCBI Taxonomy" id="3157996"/>
    <lineage>
        <taxon>Bacteria</taxon>
        <taxon>Bacillati</taxon>
        <taxon>Actinomycetota</taxon>
        <taxon>Actinomycetes</taxon>
        <taxon>Kitasatosporales</taxon>
        <taxon>Streptomycetaceae</taxon>
        <taxon>Streptodolium</taxon>
    </lineage>
</organism>
<evidence type="ECO:0000256" key="4">
    <source>
        <dbReference type="ARBA" id="ARBA00022729"/>
    </source>
</evidence>
<dbReference type="Pfam" id="PF00496">
    <property type="entry name" value="SBP_bac_5"/>
    <property type="match status" value="1"/>
</dbReference>
<dbReference type="Gene3D" id="3.40.190.10">
    <property type="entry name" value="Periplasmic binding protein-like II"/>
    <property type="match status" value="1"/>
</dbReference>
<dbReference type="EMBL" id="JBEZFP010000111">
    <property type="protein sequence ID" value="MEU8138131.1"/>
    <property type="molecule type" value="Genomic_DNA"/>
</dbReference>
<sequence>MARTKRVIAAVAVSVIAASSLAACGEKKKDNSQPGGPSGGSPNTGATVILGTTDSKVTSLDPAGAYDLPSWTIYWNTFQTLLSLPAGSTTPTPDAAQKCEWTNPKVYTCTLKDGLTFSNGTPLTSEDVKFSFDRMMKIADPEGPSSLLESLEKTDAPDPKTVVFTLKTEDATLPHKLTTGVGMIVPSDEKYPADKLREDNVLVGSGPYKLDNFKPDEEAAFSVNASYKGDAKAANGKFVMRYYAEASTLKQAVQKGDVDVAFRGLTPTDVADLRGKASGGGYQVIDGEGTELRYMTFNVTTAPADQKAVRQAIAQVVDREAIAKNVYNDTVTPTYSMIPNGVQAHTDAFKDKYGAPDKAKAKAFLDAAGITQPVNITLWYTPTRYGAVTADEYVEIKRQLEASGLFKVDLQSTEWQQYQTDYKAGKFAAFGLGWFPDFPDPDNYTAPFLYKGGYFKNNYDNPAVNDLVTKSQGQTDRKAAEPTFADIQKQTAEDVPVLPMWQGKQIAAARTGVTGVKETLDPSYIVRFWMIGKQ</sequence>
<dbReference type="PROSITE" id="PS51257">
    <property type="entry name" value="PROKAR_LIPOPROTEIN"/>
    <property type="match status" value="1"/>
</dbReference>